<feature type="signal peptide" evidence="1">
    <location>
        <begin position="1"/>
        <end position="23"/>
    </location>
</feature>
<reference evidence="3 4" key="2">
    <citation type="submission" date="2020-08" db="EMBL/GenBank/DDBJ databases">
        <title>Aphidius gifuensis genome sequencing and assembly.</title>
        <authorList>
            <person name="Du Z."/>
        </authorList>
    </citation>
    <scope>NUCLEOTIDE SEQUENCE [LARGE SCALE GENOMIC DNA]</scope>
    <source>
        <strain evidence="3">YNYX2018</strain>
        <tissue evidence="3">Adults</tissue>
    </source>
</reference>
<protein>
    <submittedName>
        <fullName evidence="2">Chemosensory protein</fullName>
    </submittedName>
</protein>
<dbReference type="SUPFAM" id="SSF100910">
    <property type="entry name" value="Chemosensory protein Csp2"/>
    <property type="match status" value="1"/>
</dbReference>
<keyword evidence="4" id="KW-1185">Reference proteome</keyword>
<dbReference type="PANTHER" id="PTHR11257:SF13">
    <property type="entry name" value="GEO07322P1"/>
    <property type="match status" value="1"/>
</dbReference>
<dbReference type="PANTHER" id="PTHR11257">
    <property type="entry name" value="CHEMOSENSORY PROTEIN-RELATED"/>
    <property type="match status" value="1"/>
</dbReference>
<dbReference type="InterPro" id="IPR036682">
    <property type="entry name" value="OS_D_A10/PebIII_sf"/>
</dbReference>
<gene>
    <name evidence="3" type="ORF">HCN44_006022</name>
</gene>
<organism evidence="2">
    <name type="scientific">Aphidius gifuensis</name>
    <name type="common">Parasitoid wasp</name>
    <dbReference type="NCBI Taxonomy" id="684658"/>
    <lineage>
        <taxon>Eukaryota</taxon>
        <taxon>Metazoa</taxon>
        <taxon>Ecdysozoa</taxon>
        <taxon>Arthropoda</taxon>
        <taxon>Hexapoda</taxon>
        <taxon>Insecta</taxon>
        <taxon>Pterygota</taxon>
        <taxon>Neoptera</taxon>
        <taxon>Endopterygota</taxon>
        <taxon>Hymenoptera</taxon>
        <taxon>Apocrita</taxon>
        <taxon>Ichneumonoidea</taxon>
        <taxon>Braconidae</taxon>
        <taxon>Aphidiinae</taxon>
        <taxon>Aphidius</taxon>
    </lineage>
</organism>
<accession>A0A3Q9ELN9</accession>
<dbReference type="EMBL" id="MK049018">
    <property type="protein sequence ID" value="AZQ24959.1"/>
    <property type="molecule type" value="mRNA"/>
</dbReference>
<feature type="chain" id="PRO_5044396495" evidence="1">
    <location>
        <begin position="24"/>
        <end position="135"/>
    </location>
</feature>
<sequence length="135" mass="16046">MYERTCVLIFILLFTILPSYINCNMWPKKDHYNTRWDKMNLDKILENKRLLRYYFNCLMSKGPCPPDGQVLKKNLPEALKTACEKCSKSQKDGGIKVIKYLREYEPKIFEILASKYDPKGTYRRRYLKSEADNTT</sequence>
<dbReference type="Pfam" id="PF03392">
    <property type="entry name" value="OS-D"/>
    <property type="match status" value="1"/>
</dbReference>
<evidence type="ECO:0000313" key="3">
    <source>
        <dbReference type="EMBL" id="KAF7997451.1"/>
    </source>
</evidence>
<dbReference type="AlphaFoldDB" id="A0A3Q9ELN9"/>
<proteinExistence type="evidence at transcript level"/>
<evidence type="ECO:0000313" key="4">
    <source>
        <dbReference type="Proteomes" id="UP000639338"/>
    </source>
</evidence>
<reference evidence="2" key="1">
    <citation type="journal article" date="2018" name="Front. Physiol.">
        <title>Differential Expression Analysis of Olfactory Genes Based on a Combination of Sequencing Platforms and Behavioral Investigations in Aphidius gifuensis.</title>
        <authorList>
            <person name="Fan J."/>
            <person name="Zhang Q."/>
            <person name="Xu Q."/>
            <person name="Xue W."/>
            <person name="Han Z."/>
            <person name="Sun J."/>
            <person name="Chen J."/>
        </authorList>
    </citation>
    <scope>NUCLEOTIDE SEQUENCE</scope>
</reference>
<dbReference type="Proteomes" id="UP000639338">
    <property type="component" value="Unassembled WGS sequence"/>
</dbReference>
<evidence type="ECO:0000313" key="2">
    <source>
        <dbReference type="EMBL" id="AZQ24959.1"/>
    </source>
</evidence>
<feature type="non-terminal residue" evidence="2">
    <location>
        <position position="1"/>
    </location>
</feature>
<dbReference type="InterPro" id="IPR005055">
    <property type="entry name" value="A10/PebIII"/>
</dbReference>
<name>A0A3Q9ELN9_APHGI</name>
<dbReference type="OrthoDB" id="6344725at2759"/>
<dbReference type="Gene3D" id="1.10.2080.10">
    <property type="entry name" value="Insect odorant-binding protein A10/Ejaculatory bulb-specific protein 3"/>
    <property type="match status" value="1"/>
</dbReference>
<dbReference type="EMBL" id="JACMRX010000001">
    <property type="protein sequence ID" value="KAF7997451.1"/>
    <property type="molecule type" value="Genomic_DNA"/>
</dbReference>
<evidence type="ECO:0000256" key="1">
    <source>
        <dbReference type="SAM" id="SignalP"/>
    </source>
</evidence>
<keyword evidence="1" id="KW-0732">Signal</keyword>